<evidence type="ECO:0000313" key="3">
    <source>
        <dbReference type="EMBL" id="RHW38378.1"/>
    </source>
</evidence>
<dbReference type="RefSeq" id="WP_118875412.1">
    <property type="nucleotide sequence ID" value="NZ_QWEI01000002.1"/>
</dbReference>
<dbReference type="OrthoDB" id="190358at2"/>
<evidence type="ECO:0000313" key="4">
    <source>
        <dbReference type="Proteomes" id="UP000265692"/>
    </source>
</evidence>
<organism evidence="3 4">
    <name type="scientific">Ureibacillus yapensis</name>
    <dbReference type="NCBI Taxonomy" id="2304605"/>
    <lineage>
        <taxon>Bacteria</taxon>
        <taxon>Bacillati</taxon>
        <taxon>Bacillota</taxon>
        <taxon>Bacilli</taxon>
        <taxon>Bacillales</taxon>
        <taxon>Caryophanaceae</taxon>
        <taxon>Ureibacillus</taxon>
    </lineage>
</organism>
<dbReference type="EMBL" id="QWEI01000002">
    <property type="protein sequence ID" value="RHW38378.1"/>
    <property type="molecule type" value="Genomic_DNA"/>
</dbReference>
<dbReference type="Pfam" id="PF08327">
    <property type="entry name" value="AHSA1"/>
    <property type="match status" value="1"/>
</dbReference>
<sequence length="160" mass="18744">MKISAENMKIVRQFNAGPEKVFEAWINPQLMKKWLFTTEHTNIIAKSDAQVNGTWHIVDRRDGEDYVVTGDYVEINRPNKLIITFELPQYTDVTHSLNIDFIPIENGCEMTFKQTLIIPHEKRKSEKIIAKSEGNYTSLSEQAWDTMFKELKYIVEKNEF</sequence>
<dbReference type="InterPro" id="IPR023393">
    <property type="entry name" value="START-like_dom_sf"/>
</dbReference>
<feature type="domain" description="Activator of Hsp90 ATPase homologue 1/2-like C-terminal" evidence="2">
    <location>
        <begin position="16"/>
        <end position="155"/>
    </location>
</feature>
<dbReference type="Proteomes" id="UP000265692">
    <property type="component" value="Unassembled WGS sequence"/>
</dbReference>
<evidence type="ECO:0000259" key="2">
    <source>
        <dbReference type="Pfam" id="PF08327"/>
    </source>
</evidence>
<evidence type="ECO:0000256" key="1">
    <source>
        <dbReference type="ARBA" id="ARBA00006817"/>
    </source>
</evidence>
<name>A0A396SAL0_9BACL</name>
<dbReference type="AlphaFoldDB" id="A0A396SAL0"/>
<dbReference type="SUPFAM" id="SSF55961">
    <property type="entry name" value="Bet v1-like"/>
    <property type="match status" value="1"/>
</dbReference>
<proteinExistence type="inferred from homology"/>
<comment type="similarity">
    <text evidence="1">Belongs to the AHA1 family.</text>
</comment>
<accession>A0A396SAL0</accession>
<reference evidence="3 4" key="1">
    <citation type="submission" date="2018-08" db="EMBL/GenBank/DDBJ databases">
        <title>Lysinibacillus sp. YLB-03 draft genome sequence.</title>
        <authorList>
            <person name="Yu L."/>
        </authorList>
    </citation>
    <scope>NUCLEOTIDE SEQUENCE [LARGE SCALE GENOMIC DNA]</scope>
    <source>
        <strain evidence="3 4">YLB-03</strain>
    </source>
</reference>
<protein>
    <submittedName>
        <fullName evidence="3">SRPBCC domain-containing protein</fullName>
    </submittedName>
</protein>
<gene>
    <name evidence="3" type="ORF">D1B33_05710</name>
</gene>
<dbReference type="InterPro" id="IPR013538">
    <property type="entry name" value="ASHA1/2-like_C"/>
</dbReference>
<comment type="caution">
    <text evidence="3">The sequence shown here is derived from an EMBL/GenBank/DDBJ whole genome shotgun (WGS) entry which is preliminary data.</text>
</comment>
<keyword evidence="4" id="KW-1185">Reference proteome</keyword>
<dbReference type="Gene3D" id="3.30.530.20">
    <property type="match status" value="1"/>
</dbReference>
<dbReference type="CDD" id="cd07814">
    <property type="entry name" value="SRPBCC_CalC_Aha1-like"/>
    <property type="match status" value="1"/>
</dbReference>